<dbReference type="EMBL" id="ML210241">
    <property type="protein sequence ID" value="TFK22423.1"/>
    <property type="molecule type" value="Genomic_DNA"/>
</dbReference>
<dbReference type="AlphaFoldDB" id="A0A5C3KRI5"/>
<dbReference type="OrthoDB" id="3069769at2759"/>
<evidence type="ECO:0000256" key="1">
    <source>
        <dbReference type="SAM" id="MobiDB-lite"/>
    </source>
</evidence>
<feature type="compositionally biased region" description="Low complexity" evidence="1">
    <location>
        <begin position="43"/>
        <end position="53"/>
    </location>
</feature>
<name>A0A5C3KRI5_COPMA</name>
<organism evidence="2 3">
    <name type="scientific">Coprinopsis marcescibilis</name>
    <name type="common">Agaric fungus</name>
    <name type="synonym">Psathyrella marcescibilis</name>
    <dbReference type="NCBI Taxonomy" id="230819"/>
    <lineage>
        <taxon>Eukaryota</taxon>
        <taxon>Fungi</taxon>
        <taxon>Dikarya</taxon>
        <taxon>Basidiomycota</taxon>
        <taxon>Agaricomycotina</taxon>
        <taxon>Agaricomycetes</taxon>
        <taxon>Agaricomycetidae</taxon>
        <taxon>Agaricales</taxon>
        <taxon>Agaricineae</taxon>
        <taxon>Psathyrellaceae</taxon>
        <taxon>Coprinopsis</taxon>
    </lineage>
</organism>
<proteinExistence type="predicted"/>
<accession>A0A5C3KRI5</accession>
<feature type="region of interest" description="Disordered" evidence="1">
    <location>
        <begin position="1"/>
        <end position="53"/>
    </location>
</feature>
<keyword evidence="3" id="KW-1185">Reference proteome</keyword>
<sequence length="169" mass="19603">MSRRQLYAAHPYNGPASYECRSESEDDVPPLRSRKISTTSTWSARSVSAPSSPLSYSLLSPVMEERSSFTISEAGSIATLPPRRLQKRYPRPPPSARSDISEISRTETFRSGWTSSMMSDDTYDFLNDAPVPHWRRIFRRHFRRFREFLKGSSRHPTWTPPRQPAYYVR</sequence>
<evidence type="ECO:0000313" key="3">
    <source>
        <dbReference type="Proteomes" id="UP000307440"/>
    </source>
</evidence>
<gene>
    <name evidence="2" type="ORF">FA15DRAFT_519314</name>
</gene>
<dbReference type="Proteomes" id="UP000307440">
    <property type="component" value="Unassembled WGS sequence"/>
</dbReference>
<feature type="region of interest" description="Disordered" evidence="1">
    <location>
        <begin position="81"/>
        <end position="101"/>
    </location>
</feature>
<protein>
    <submittedName>
        <fullName evidence="2">Uncharacterized protein</fullName>
    </submittedName>
</protein>
<evidence type="ECO:0000313" key="2">
    <source>
        <dbReference type="EMBL" id="TFK22423.1"/>
    </source>
</evidence>
<reference evidence="2 3" key="1">
    <citation type="journal article" date="2019" name="Nat. Ecol. Evol.">
        <title>Megaphylogeny resolves global patterns of mushroom evolution.</title>
        <authorList>
            <person name="Varga T."/>
            <person name="Krizsan K."/>
            <person name="Foldi C."/>
            <person name="Dima B."/>
            <person name="Sanchez-Garcia M."/>
            <person name="Sanchez-Ramirez S."/>
            <person name="Szollosi G.J."/>
            <person name="Szarkandi J.G."/>
            <person name="Papp V."/>
            <person name="Albert L."/>
            <person name="Andreopoulos W."/>
            <person name="Angelini C."/>
            <person name="Antonin V."/>
            <person name="Barry K.W."/>
            <person name="Bougher N.L."/>
            <person name="Buchanan P."/>
            <person name="Buyck B."/>
            <person name="Bense V."/>
            <person name="Catcheside P."/>
            <person name="Chovatia M."/>
            <person name="Cooper J."/>
            <person name="Damon W."/>
            <person name="Desjardin D."/>
            <person name="Finy P."/>
            <person name="Geml J."/>
            <person name="Haridas S."/>
            <person name="Hughes K."/>
            <person name="Justo A."/>
            <person name="Karasinski D."/>
            <person name="Kautmanova I."/>
            <person name="Kiss B."/>
            <person name="Kocsube S."/>
            <person name="Kotiranta H."/>
            <person name="LaButti K.M."/>
            <person name="Lechner B.E."/>
            <person name="Liimatainen K."/>
            <person name="Lipzen A."/>
            <person name="Lukacs Z."/>
            <person name="Mihaltcheva S."/>
            <person name="Morgado L.N."/>
            <person name="Niskanen T."/>
            <person name="Noordeloos M.E."/>
            <person name="Ohm R.A."/>
            <person name="Ortiz-Santana B."/>
            <person name="Ovrebo C."/>
            <person name="Racz N."/>
            <person name="Riley R."/>
            <person name="Savchenko A."/>
            <person name="Shiryaev A."/>
            <person name="Soop K."/>
            <person name="Spirin V."/>
            <person name="Szebenyi C."/>
            <person name="Tomsovsky M."/>
            <person name="Tulloss R.E."/>
            <person name="Uehling J."/>
            <person name="Grigoriev I.V."/>
            <person name="Vagvolgyi C."/>
            <person name="Papp T."/>
            <person name="Martin F.M."/>
            <person name="Miettinen O."/>
            <person name="Hibbett D.S."/>
            <person name="Nagy L.G."/>
        </authorList>
    </citation>
    <scope>NUCLEOTIDE SEQUENCE [LARGE SCALE GENOMIC DNA]</scope>
    <source>
        <strain evidence="2 3">CBS 121175</strain>
    </source>
</reference>